<keyword evidence="5 13" id="KW-0812">Transmembrane</keyword>
<evidence type="ECO:0000256" key="9">
    <source>
        <dbReference type="ARBA" id="ARBA00023128"/>
    </source>
</evidence>
<accession>A0A1D2NAL4</accession>
<keyword evidence="6" id="KW-0999">Mitochondrion inner membrane</keyword>
<dbReference type="OMA" id="FLVLRYH"/>
<dbReference type="Gene3D" id="4.10.49.10">
    <property type="entry name" value="Cytochrome c oxidase subunit VIIc"/>
    <property type="match status" value="1"/>
</dbReference>
<feature type="region of interest" description="Disordered" evidence="12">
    <location>
        <begin position="19"/>
        <end position="39"/>
    </location>
</feature>
<comment type="pathway">
    <text evidence="2">Energy metabolism; oxidative phosphorylation.</text>
</comment>
<evidence type="ECO:0000313" key="14">
    <source>
        <dbReference type="EMBL" id="ODN02293.1"/>
    </source>
</evidence>
<feature type="transmembrane region" description="Helical" evidence="13">
    <location>
        <begin position="50"/>
        <end position="71"/>
    </location>
</feature>
<dbReference type="Pfam" id="PF02935">
    <property type="entry name" value="COX7C"/>
    <property type="match status" value="1"/>
</dbReference>
<evidence type="ECO:0000256" key="7">
    <source>
        <dbReference type="ARBA" id="ARBA00022946"/>
    </source>
</evidence>
<evidence type="ECO:0000256" key="4">
    <source>
        <dbReference type="ARBA" id="ARBA00017004"/>
    </source>
</evidence>
<keyword evidence="7" id="KW-0809">Transit peptide</keyword>
<evidence type="ECO:0000256" key="3">
    <source>
        <dbReference type="ARBA" id="ARBA00010514"/>
    </source>
</evidence>
<keyword evidence="15" id="KW-1185">Reference proteome</keyword>
<dbReference type="STRING" id="48709.A0A1D2NAL4"/>
<comment type="caution">
    <text evidence="14">The sequence shown here is derived from an EMBL/GenBank/DDBJ whole genome shotgun (WGS) entry which is preliminary data.</text>
</comment>
<dbReference type="GO" id="GO:0006123">
    <property type="term" value="P:mitochondrial electron transport, cytochrome c to oxygen"/>
    <property type="evidence" value="ECO:0007669"/>
    <property type="project" value="InterPro"/>
</dbReference>
<sequence length="80" mass="9132">MFRNQLVGRLMFWRQQRRNITTTRPKRGGDHHDEGGVPGATLPFDTSNRYLLALTVGTFFGSAFATPFLLLRHQLKKKSA</sequence>
<name>A0A1D2NAL4_ORCCI</name>
<dbReference type="UniPathway" id="UPA00705"/>
<evidence type="ECO:0000313" key="15">
    <source>
        <dbReference type="Proteomes" id="UP000094527"/>
    </source>
</evidence>
<dbReference type="FunFam" id="4.10.49.10:FF:000001">
    <property type="entry name" value="Cytochrome c oxidase subunit 7C"/>
    <property type="match status" value="1"/>
</dbReference>
<evidence type="ECO:0000256" key="11">
    <source>
        <dbReference type="ARBA" id="ARBA00031140"/>
    </source>
</evidence>
<evidence type="ECO:0000256" key="12">
    <source>
        <dbReference type="SAM" id="MobiDB-lite"/>
    </source>
</evidence>
<evidence type="ECO:0000256" key="5">
    <source>
        <dbReference type="ARBA" id="ARBA00022692"/>
    </source>
</evidence>
<comment type="similarity">
    <text evidence="3">Belongs to the cytochrome c oxidase VIIc family.</text>
</comment>
<evidence type="ECO:0000256" key="13">
    <source>
        <dbReference type="SAM" id="Phobius"/>
    </source>
</evidence>
<protein>
    <recommendedName>
        <fullName evidence="4">Cytochrome c oxidase subunit 7C, mitochondrial</fullName>
    </recommendedName>
    <alternativeName>
        <fullName evidence="11">Cytochrome c oxidase polypeptide VIIc</fullName>
    </alternativeName>
</protein>
<dbReference type="Proteomes" id="UP000094527">
    <property type="component" value="Unassembled WGS sequence"/>
</dbReference>
<dbReference type="PANTHER" id="PTHR13313:SF0">
    <property type="entry name" value="CYTOCHROME C OXIDASE SUBUNIT 7C, MITOCHONDRIAL"/>
    <property type="match status" value="1"/>
</dbReference>
<dbReference type="InterPro" id="IPR004202">
    <property type="entry name" value="COX7C/Cox8"/>
</dbReference>
<evidence type="ECO:0000256" key="10">
    <source>
        <dbReference type="ARBA" id="ARBA00023136"/>
    </source>
</evidence>
<evidence type="ECO:0000256" key="2">
    <source>
        <dbReference type="ARBA" id="ARBA00004673"/>
    </source>
</evidence>
<reference evidence="14 15" key="1">
    <citation type="journal article" date="2016" name="Genome Biol. Evol.">
        <title>Gene Family Evolution Reflects Adaptation to Soil Environmental Stressors in the Genome of the Collembolan Orchesella cincta.</title>
        <authorList>
            <person name="Faddeeva-Vakhrusheva A."/>
            <person name="Derks M.F."/>
            <person name="Anvar S.Y."/>
            <person name="Agamennone V."/>
            <person name="Suring W."/>
            <person name="Smit S."/>
            <person name="van Straalen N.M."/>
            <person name="Roelofs D."/>
        </authorList>
    </citation>
    <scope>NUCLEOTIDE SEQUENCE [LARGE SCALE GENOMIC DNA]</scope>
    <source>
        <tissue evidence="14">Mixed pool</tissue>
    </source>
</reference>
<keyword evidence="10 13" id="KW-0472">Membrane</keyword>
<dbReference type="SUPFAM" id="SSF81427">
    <property type="entry name" value="Mitochondrial cytochrome c oxidase subunit VIIc (aka VIIIa)"/>
    <property type="match status" value="1"/>
</dbReference>
<comment type="subcellular location">
    <subcellularLocation>
        <location evidence="1">Mitochondrion inner membrane</location>
        <topology evidence="1">Single-pass membrane protein</topology>
    </subcellularLocation>
</comment>
<dbReference type="GO" id="GO:0045277">
    <property type="term" value="C:respiratory chain complex IV"/>
    <property type="evidence" value="ECO:0007669"/>
    <property type="project" value="InterPro"/>
</dbReference>
<evidence type="ECO:0000256" key="8">
    <source>
        <dbReference type="ARBA" id="ARBA00022989"/>
    </source>
</evidence>
<gene>
    <name evidence="14" type="ORF">Ocin01_04375</name>
</gene>
<organism evidence="14 15">
    <name type="scientific">Orchesella cincta</name>
    <name type="common">Springtail</name>
    <name type="synonym">Podura cincta</name>
    <dbReference type="NCBI Taxonomy" id="48709"/>
    <lineage>
        <taxon>Eukaryota</taxon>
        <taxon>Metazoa</taxon>
        <taxon>Ecdysozoa</taxon>
        <taxon>Arthropoda</taxon>
        <taxon>Hexapoda</taxon>
        <taxon>Collembola</taxon>
        <taxon>Entomobryomorpha</taxon>
        <taxon>Entomobryoidea</taxon>
        <taxon>Orchesellidae</taxon>
        <taxon>Orchesellinae</taxon>
        <taxon>Orchesella</taxon>
    </lineage>
</organism>
<dbReference type="EMBL" id="LJIJ01000117">
    <property type="protein sequence ID" value="ODN02293.1"/>
    <property type="molecule type" value="Genomic_DNA"/>
</dbReference>
<evidence type="ECO:0000256" key="6">
    <source>
        <dbReference type="ARBA" id="ARBA00022792"/>
    </source>
</evidence>
<dbReference type="GO" id="GO:0005743">
    <property type="term" value="C:mitochondrial inner membrane"/>
    <property type="evidence" value="ECO:0007669"/>
    <property type="project" value="UniProtKB-SubCell"/>
</dbReference>
<keyword evidence="9" id="KW-0496">Mitochondrion</keyword>
<dbReference type="AlphaFoldDB" id="A0A1D2NAL4"/>
<proteinExistence type="inferred from homology"/>
<keyword evidence="8 13" id="KW-1133">Transmembrane helix</keyword>
<evidence type="ECO:0000256" key="1">
    <source>
        <dbReference type="ARBA" id="ARBA00004434"/>
    </source>
</evidence>
<dbReference type="InterPro" id="IPR036636">
    <property type="entry name" value="COX7C/Cox8_sf"/>
</dbReference>
<dbReference type="PANTHER" id="PTHR13313">
    <property type="entry name" value="CYTOCHROME C OXIDASE SUBUNIT VIIC"/>
    <property type="match status" value="1"/>
</dbReference>
<dbReference type="OrthoDB" id="2392202at2759"/>